<dbReference type="GO" id="GO:0016705">
    <property type="term" value="F:oxidoreductase activity, acting on paired donors, with incorporation or reduction of molecular oxygen"/>
    <property type="evidence" value="ECO:0007669"/>
    <property type="project" value="InterPro"/>
</dbReference>
<reference evidence="7 8" key="1">
    <citation type="submission" date="2018-10" db="EMBL/GenBank/DDBJ databases">
        <title>A high-quality apple genome assembly.</title>
        <authorList>
            <person name="Hu J."/>
        </authorList>
    </citation>
    <scope>NUCLEOTIDE SEQUENCE [LARGE SCALE GENOMIC DNA]</scope>
    <source>
        <strain evidence="8">cv. HFTH1</strain>
        <tissue evidence="7">Young leaf</tissue>
    </source>
</reference>
<dbReference type="GO" id="GO:0005506">
    <property type="term" value="F:iron ion binding"/>
    <property type="evidence" value="ECO:0007669"/>
    <property type="project" value="InterPro"/>
</dbReference>
<evidence type="ECO:0000256" key="1">
    <source>
        <dbReference type="ARBA" id="ARBA00022617"/>
    </source>
</evidence>
<keyword evidence="3" id="KW-0560">Oxidoreductase</keyword>
<feature type="binding site" description="axial binding residue" evidence="6">
    <location>
        <position position="80"/>
    </location>
    <ligand>
        <name>heme</name>
        <dbReference type="ChEBI" id="CHEBI:30413"/>
    </ligand>
    <ligandPart>
        <name>Fe</name>
        <dbReference type="ChEBI" id="CHEBI:18248"/>
    </ligandPart>
</feature>
<keyword evidence="2 6" id="KW-0479">Metal-binding</keyword>
<dbReference type="AlphaFoldDB" id="A0A498HW58"/>
<dbReference type="Proteomes" id="UP000290289">
    <property type="component" value="Chromosome 15"/>
</dbReference>
<evidence type="ECO:0000313" key="7">
    <source>
        <dbReference type="EMBL" id="RXH73143.1"/>
    </source>
</evidence>
<keyword evidence="4 6" id="KW-0408">Iron</keyword>
<evidence type="ECO:0000313" key="8">
    <source>
        <dbReference type="Proteomes" id="UP000290289"/>
    </source>
</evidence>
<evidence type="ECO:0000256" key="3">
    <source>
        <dbReference type="ARBA" id="ARBA00023002"/>
    </source>
</evidence>
<dbReference type="PANTHER" id="PTHR47947:SF19">
    <property type="entry name" value="CYTOCHROME P450 82C3-RELATED"/>
    <property type="match status" value="1"/>
</dbReference>
<dbReference type="Gene3D" id="1.10.630.10">
    <property type="entry name" value="Cytochrome P450"/>
    <property type="match status" value="1"/>
</dbReference>
<comment type="caution">
    <text evidence="7">The sequence shown here is derived from an EMBL/GenBank/DDBJ whole genome shotgun (WGS) entry which is preliminary data.</text>
</comment>
<sequence>MSQSFGVFDAKSTPLEIRQRYRVPAGTRLVVNVWKIHRNPRVWENTSAFAHKRFLESYSHIDVRGQQFKLMLFGSSRRSCPGVSFAMQVLHLTLARLLLWFKLKLRRPDYLLD</sequence>
<evidence type="ECO:0000256" key="5">
    <source>
        <dbReference type="ARBA" id="ARBA00023033"/>
    </source>
</evidence>
<evidence type="ECO:0008006" key="9">
    <source>
        <dbReference type="Google" id="ProtNLM"/>
    </source>
</evidence>
<accession>A0A498HW58</accession>
<dbReference type="InterPro" id="IPR001128">
    <property type="entry name" value="Cyt_P450"/>
</dbReference>
<dbReference type="InterPro" id="IPR036396">
    <property type="entry name" value="Cyt_P450_sf"/>
</dbReference>
<evidence type="ECO:0000256" key="2">
    <source>
        <dbReference type="ARBA" id="ARBA00022723"/>
    </source>
</evidence>
<protein>
    <recommendedName>
        <fullName evidence="9">Cytochrome P450</fullName>
    </recommendedName>
</protein>
<dbReference type="PANTHER" id="PTHR47947">
    <property type="entry name" value="CYTOCHROME P450 82C3-RELATED"/>
    <property type="match status" value="1"/>
</dbReference>
<organism evidence="7 8">
    <name type="scientific">Malus domestica</name>
    <name type="common">Apple</name>
    <name type="synonym">Pyrus malus</name>
    <dbReference type="NCBI Taxonomy" id="3750"/>
    <lineage>
        <taxon>Eukaryota</taxon>
        <taxon>Viridiplantae</taxon>
        <taxon>Streptophyta</taxon>
        <taxon>Embryophyta</taxon>
        <taxon>Tracheophyta</taxon>
        <taxon>Spermatophyta</taxon>
        <taxon>Magnoliopsida</taxon>
        <taxon>eudicotyledons</taxon>
        <taxon>Gunneridae</taxon>
        <taxon>Pentapetalae</taxon>
        <taxon>rosids</taxon>
        <taxon>fabids</taxon>
        <taxon>Rosales</taxon>
        <taxon>Rosaceae</taxon>
        <taxon>Amygdaloideae</taxon>
        <taxon>Maleae</taxon>
        <taxon>Malus</taxon>
    </lineage>
</organism>
<dbReference type="GO" id="GO:0004497">
    <property type="term" value="F:monooxygenase activity"/>
    <property type="evidence" value="ECO:0007669"/>
    <property type="project" value="UniProtKB-KW"/>
</dbReference>
<dbReference type="EMBL" id="RDQH01000341">
    <property type="protein sequence ID" value="RXH73143.1"/>
    <property type="molecule type" value="Genomic_DNA"/>
</dbReference>
<evidence type="ECO:0000256" key="6">
    <source>
        <dbReference type="PIRSR" id="PIRSR602401-1"/>
    </source>
</evidence>
<dbReference type="GO" id="GO:0020037">
    <property type="term" value="F:heme binding"/>
    <property type="evidence" value="ECO:0007669"/>
    <property type="project" value="InterPro"/>
</dbReference>
<name>A0A498HW58_MALDO</name>
<proteinExistence type="predicted"/>
<dbReference type="InterPro" id="IPR002401">
    <property type="entry name" value="Cyt_P450_E_grp-I"/>
</dbReference>
<dbReference type="SUPFAM" id="SSF48264">
    <property type="entry name" value="Cytochrome P450"/>
    <property type="match status" value="1"/>
</dbReference>
<dbReference type="PRINTS" id="PR00463">
    <property type="entry name" value="EP450I"/>
</dbReference>
<dbReference type="Pfam" id="PF00067">
    <property type="entry name" value="p450"/>
    <property type="match status" value="1"/>
</dbReference>
<keyword evidence="5" id="KW-0503">Monooxygenase</keyword>
<dbReference type="InterPro" id="IPR050651">
    <property type="entry name" value="Plant_Cytochrome_P450_Monoox"/>
</dbReference>
<gene>
    <name evidence="7" type="ORF">DVH24_012827</name>
</gene>
<comment type="cofactor">
    <cofactor evidence="6">
        <name>heme</name>
        <dbReference type="ChEBI" id="CHEBI:30413"/>
    </cofactor>
</comment>
<keyword evidence="8" id="KW-1185">Reference proteome</keyword>
<evidence type="ECO:0000256" key="4">
    <source>
        <dbReference type="ARBA" id="ARBA00023004"/>
    </source>
</evidence>
<keyword evidence="1 6" id="KW-0349">Heme</keyword>